<dbReference type="Proteomes" id="UP001176941">
    <property type="component" value="Unassembled WGS sequence"/>
</dbReference>
<evidence type="ECO:0000256" key="1">
    <source>
        <dbReference type="SAM" id="MobiDB-lite"/>
    </source>
</evidence>
<gene>
    <name evidence="2" type="ORF">MRATA1EN1_LOCUS30708</name>
</gene>
<reference evidence="2" key="1">
    <citation type="submission" date="2023-04" db="EMBL/GenBank/DDBJ databases">
        <authorList>
            <consortium name="ELIXIR-Norway"/>
        </authorList>
    </citation>
    <scope>NUCLEOTIDE SEQUENCE [LARGE SCALE GENOMIC DNA]</scope>
</reference>
<evidence type="ECO:0000313" key="2">
    <source>
        <dbReference type="EMBL" id="CAI9149090.1"/>
    </source>
</evidence>
<name>A0ABN8XKM0_RANTA</name>
<accession>A0ABN8XKM0</accession>
<proteinExistence type="predicted"/>
<feature type="compositionally biased region" description="Low complexity" evidence="1">
    <location>
        <begin position="158"/>
        <end position="192"/>
    </location>
</feature>
<dbReference type="EMBL" id="CATKSN020000122">
    <property type="protein sequence ID" value="CAI9149090.1"/>
    <property type="molecule type" value="Genomic_DNA"/>
</dbReference>
<sequence>MDTRSCIPEVWGAFRSTEDIRSRISEVVAELHSREVACHSHSVDARQRHSPDARKHHRLDAHRCSTVGHHSLVTRRRSICHPLLAPRHSGITDRCCRHSSEGRDSKTSEIPRCHQDTSSWFIADAAPRHQGHPAAFLRNHSTGYRPRQHHSSSREAHSSSPETHSSSLETHSSRPEAQSSSAAAAARLHSNS</sequence>
<evidence type="ECO:0000313" key="3">
    <source>
        <dbReference type="Proteomes" id="UP001176941"/>
    </source>
</evidence>
<comment type="caution">
    <text evidence="2">The sequence shown here is derived from an EMBL/GenBank/DDBJ whole genome shotgun (WGS) entry which is preliminary data.</text>
</comment>
<feature type="region of interest" description="Disordered" evidence="1">
    <location>
        <begin position="136"/>
        <end position="192"/>
    </location>
</feature>
<protein>
    <submittedName>
        <fullName evidence="2">Uncharacterized protein</fullName>
    </submittedName>
</protein>
<keyword evidence="3" id="KW-1185">Reference proteome</keyword>
<organism evidence="2 3">
    <name type="scientific">Rangifer tarandus platyrhynchus</name>
    <name type="common">Svalbard reindeer</name>
    <dbReference type="NCBI Taxonomy" id="3082113"/>
    <lineage>
        <taxon>Eukaryota</taxon>
        <taxon>Metazoa</taxon>
        <taxon>Chordata</taxon>
        <taxon>Craniata</taxon>
        <taxon>Vertebrata</taxon>
        <taxon>Euteleostomi</taxon>
        <taxon>Mammalia</taxon>
        <taxon>Eutheria</taxon>
        <taxon>Laurasiatheria</taxon>
        <taxon>Artiodactyla</taxon>
        <taxon>Ruminantia</taxon>
        <taxon>Pecora</taxon>
        <taxon>Cervidae</taxon>
        <taxon>Odocoileinae</taxon>
        <taxon>Rangifer</taxon>
    </lineage>
</organism>